<dbReference type="SUPFAM" id="SSF53254">
    <property type="entry name" value="Phosphoglycerate mutase-like"/>
    <property type="match status" value="1"/>
</dbReference>
<dbReference type="Proteomes" id="UP000553766">
    <property type="component" value="Unassembled WGS sequence"/>
</dbReference>
<dbReference type="EMBL" id="JACIJS010000012">
    <property type="protein sequence ID" value="MBB5517068.1"/>
    <property type="molecule type" value="Genomic_DNA"/>
</dbReference>
<comment type="caution">
    <text evidence="1">The sequence shown here is derived from an EMBL/GenBank/DDBJ whole genome shotgun (WGS) entry which is preliminary data.</text>
</comment>
<dbReference type="SMART" id="SM00855">
    <property type="entry name" value="PGAM"/>
    <property type="match status" value="1"/>
</dbReference>
<organism evidence="1 2">
    <name type="scientific">Rubricella aquisinus</name>
    <dbReference type="NCBI Taxonomy" id="2028108"/>
    <lineage>
        <taxon>Bacteria</taxon>
        <taxon>Pseudomonadati</taxon>
        <taxon>Pseudomonadota</taxon>
        <taxon>Alphaproteobacteria</taxon>
        <taxon>Rhodobacterales</taxon>
        <taxon>Paracoccaceae</taxon>
        <taxon>Rubricella</taxon>
    </lineage>
</organism>
<gene>
    <name evidence="1" type="ORF">FHS89_003112</name>
</gene>
<proteinExistence type="predicted"/>
<name>A0A840WPU6_9RHOB</name>
<dbReference type="EC" id="3.1.3.-" evidence="1"/>
<accession>A0A840WPU6</accession>
<dbReference type="Pfam" id="PF00300">
    <property type="entry name" value="His_Phos_1"/>
    <property type="match status" value="1"/>
</dbReference>
<dbReference type="PANTHER" id="PTHR47623:SF1">
    <property type="entry name" value="OS09G0287300 PROTEIN"/>
    <property type="match status" value="1"/>
</dbReference>
<dbReference type="CDD" id="cd07067">
    <property type="entry name" value="HP_PGM_like"/>
    <property type="match status" value="1"/>
</dbReference>
<protein>
    <submittedName>
        <fullName evidence="1">Phosphohistidine phosphatase</fullName>
        <ecNumber evidence="1">3.1.3.-</ecNumber>
    </submittedName>
</protein>
<dbReference type="PANTHER" id="PTHR47623">
    <property type="entry name" value="OS09G0287300 PROTEIN"/>
    <property type="match status" value="1"/>
</dbReference>
<evidence type="ECO:0000313" key="1">
    <source>
        <dbReference type="EMBL" id="MBB5517068.1"/>
    </source>
</evidence>
<evidence type="ECO:0000313" key="2">
    <source>
        <dbReference type="Proteomes" id="UP000553766"/>
    </source>
</evidence>
<dbReference type="AlphaFoldDB" id="A0A840WPU6"/>
<dbReference type="InterPro" id="IPR013078">
    <property type="entry name" value="His_Pase_superF_clade-1"/>
</dbReference>
<keyword evidence="1" id="KW-0378">Hydrolase</keyword>
<dbReference type="Gene3D" id="3.40.50.1240">
    <property type="entry name" value="Phosphoglycerate mutase-like"/>
    <property type="match status" value="1"/>
</dbReference>
<dbReference type="GO" id="GO:0016787">
    <property type="term" value="F:hydrolase activity"/>
    <property type="evidence" value="ECO:0007669"/>
    <property type="project" value="UniProtKB-KW"/>
</dbReference>
<dbReference type="InterPro" id="IPR029033">
    <property type="entry name" value="His_PPase_superfam"/>
</dbReference>
<reference evidence="1 2" key="1">
    <citation type="submission" date="2020-08" db="EMBL/GenBank/DDBJ databases">
        <title>Genomic Encyclopedia of Type Strains, Phase IV (KMG-IV): sequencing the most valuable type-strain genomes for metagenomic binning, comparative biology and taxonomic classification.</title>
        <authorList>
            <person name="Goeker M."/>
        </authorList>
    </citation>
    <scope>NUCLEOTIDE SEQUENCE [LARGE SCALE GENOMIC DNA]</scope>
    <source>
        <strain evidence="1 2">DSM 103377</strain>
    </source>
</reference>
<sequence length="171" mass="19003">MKRIVLIRHAKSSWSDPDIADVDRPLNQRGRLCAPLMAAWLREHNLIPDHIWISPAKRSMETWAAMKPLFAEVPEPQTEKALYMADPKTALAVIGTTPTAAETLFLIGHQPGIGSLARKLSTSKVGESQRRAFTKYPTAGTAIFECDAGEWAEVEFGKNHFKHFAAPKDLV</sequence>
<dbReference type="RefSeq" id="WP_184013024.1">
    <property type="nucleotide sequence ID" value="NZ_JACIJS010000012.1"/>
</dbReference>
<keyword evidence="2" id="KW-1185">Reference proteome</keyword>